<keyword evidence="3" id="KW-0378">Hydrolase</keyword>
<dbReference type="AlphaFoldDB" id="A0A2W2EJ89"/>
<dbReference type="GO" id="GO:0006508">
    <property type="term" value="P:proteolysis"/>
    <property type="evidence" value="ECO:0007669"/>
    <property type="project" value="UniProtKB-KW"/>
</dbReference>
<gene>
    <name evidence="3" type="ORF">C1J01_19830</name>
</gene>
<keyword evidence="1" id="KW-0812">Transmembrane</keyword>
<dbReference type="GO" id="GO:0004175">
    <property type="term" value="F:endopeptidase activity"/>
    <property type="evidence" value="ECO:0007669"/>
    <property type="project" value="UniProtKB-ARBA"/>
</dbReference>
<dbReference type="Pfam" id="PF02517">
    <property type="entry name" value="Rce1-like"/>
    <property type="match status" value="1"/>
</dbReference>
<dbReference type="EMBL" id="POUD01000077">
    <property type="protein sequence ID" value="PZG16855.1"/>
    <property type="molecule type" value="Genomic_DNA"/>
</dbReference>
<evidence type="ECO:0000313" key="4">
    <source>
        <dbReference type="Proteomes" id="UP000249304"/>
    </source>
</evidence>
<proteinExistence type="predicted"/>
<evidence type="ECO:0000259" key="2">
    <source>
        <dbReference type="Pfam" id="PF02517"/>
    </source>
</evidence>
<feature type="domain" description="CAAX prenyl protease 2/Lysostaphin resistance protein A-like" evidence="2">
    <location>
        <begin position="213"/>
        <end position="309"/>
    </location>
</feature>
<feature type="transmembrane region" description="Helical" evidence="1">
    <location>
        <begin position="180"/>
        <end position="198"/>
    </location>
</feature>
<keyword evidence="3" id="KW-0482">Metalloprotease</keyword>
<dbReference type="OrthoDB" id="3609935at2"/>
<accession>A0A2W2EJ89</accession>
<feature type="transmembrane region" description="Helical" evidence="1">
    <location>
        <begin position="42"/>
        <end position="63"/>
    </location>
</feature>
<feature type="transmembrane region" description="Helical" evidence="1">
    <location>
        <begin position="204"/>
        <end position="226"/>
    </location>
</feature>
<keyword evidence="1" id="KW-0472">Membrane</keyword>
<protein>
    <submittedName>
        <fullName evidence="3">CPBP family intramembrane metalloprotease</fullName>
    </submittedName>
</protein>
<feature type="transmembrane region" description="Helical" evidence="1">
    <location>
        <begin position="142"/>
        <end position="159"/>
    </location>
</feature>
<keyword evidence="1" id="KW-1133">Transmembrane helix</keyword>
<dbReference type="Proteomes" id="UP000249304">
    <property type="component" value="Unassembled WGS sequence"/>
</dbReference>
<evidence type="ECO:0000313" key="3">
    <source>
        <dbReference type="EMBL" id="PZG16855.1"/>
    </source>
</evidence>
<dbReference type="GO" id="GO:0008237">
    <property type="term" value="F:metallopeptidase activity"/>
    <property type="evidence" value="ECO:0007669"/>
    <property type="project" value="UniProtKB-KW"/>
</dbReference>
<sequence>MTSHTTRASSSRRRSWSTIFGTRAITAQLYGLGYSTVVRNNALPRTTLIGGLLLIAGSAVWLVLNDATGIRHSADHDGTVPMWHRWVPVAAGLLVARLVPATTPPEAHEPPGRALRVQAGVMLAAGVLFAVTLRLVGGGEPAHTALKLLLLLAVPLVLFRVTRGVRLGAPDAAAWRRYGPVAPVAVWLSLSYAGPTAVPPGSSWAGTSLACALAAVVVVFAVNALLEEVFYRRWLQTRWERILGRWPAVVLVSLLFGAWHVGIMGTGDLTRDLASVFVNQAVQGLFLGYLWSKYRMMWPILVVHGMINVGPSLVRLL</sequence>
<name>A0A2W2EJ89_9ACTN</name>
<keyword evidence="4" id="KW-1185">Reference proteome</keyword>
<dbReference type="GO" id="GO:0080120">
    <property type="term" value="P:CAAX-box protein maturation"/>
    <property type="evidence" value="ECO:0007669"/>
    <property type="project" value="UniProtKB-ARBA"/>
</dbReference>
<reference evidence="3 4" key="1">
    <citation type="submission" date="2018-01" db="EMBL/GenBank/DDBJ databases">
        <title>Draft genome sequence of Nonomuraea sp. KC333.</title>
        <authorList>
            <person name="Sahin N."/>
            <person name="Saygin H."/>
            <person name="Ay H."/>
        </authorList>
    </citation>
    <scope>NUCLEOTIDE SEQUENCE [LARGE SCALE GENOMIC DNA]</scope>
    <source>
        <strain evidence="3 4">KC333</strain>
    </source>
</reference>
<keyword evidence="3" id="KW-0645">Protease</keyword>
<organism evidence="3 4">
    <name type="scientific">Nonomuraea aridisoli</name>
    <dbReference type="NCBI Taxonomy" id="2070368"/>
    <lineage>
        <taxon>Bacteria</taxon>
        <taxon>Bacillati</taxon>
        <taxon>Actinomycetota</taxon>
        <taxon>Actinomycetes</taxon>
        <taxon>Streptosporangiales</taxon>
        <taxon>Streptosporangiaceae</taxon>
        <taxon>Nonomuraea</taxon>
    </lineage>
</organism>
<feature type="transmembrane region" description="Helical" evidence="1">
    <location>
        <begin position="246"/>
        <end position="267"/>
    </location>
</feature>
<feature type="transmembrane region" description="Helical" evidence="1">
    <location>
        <begin position="114"/>
        <end position="136"/>
    </location>
</feature>
<dbReference type="InterPro" id="IPR003675">
    <property type="entry name" value="Rce1/LyrA-like_dom"/>
</dbReference>
<evidence type="ECO:0000256" key="1">
    <source>
        <dbReference type="SAM" id="Phobius"/>
    </source>
</evidence>
<comment type="caution">
    <text evidence="3">The sequence shown here is derived from an EMBL/GenBank/DDBJ whole genome shotgun (WGS) entry which is preliminary data.</text>
</comment>